<dbReference type="RefSeq" id="WP_005952138.1">
    <property type="nucleotide sequence ID" value="NZ_CP136423.1"/>
</dbReference>
<dbReference type="GO" id="GO:0005886">
    <property type="term" value="C:plasma membrane"/>
    <property type="evidence" value="ECO:0007669"/>
    <property type="project" value="UniProtKB-SubCell"/>
</dbReference>
<keyword evidence="15" id="KW-1185">Reference proteome</keyword>
<evidence type="ECO:0000256" key="4">
    <source>
        <dbReference type="ARBA" id="ARBA00020268"/>
    </source>
</evidence>
<keyword evidence="9 13" id="KW-1133">Transmembrane helix</keyword>
<comment type="similarity">
    <text evidence="3">Belongs to the multi antimicrobial extrusion (MATE) (TC 2.A.66.1) family.</text>
</comment>
<keyword evidence="10" id="KW-0406">Ion transport</keyword>
<keyword evidence="11 13" id="KW-0472">Membrane</keyword>
<dbReference type="PANTHER" id="PTHR43298">
    <property type="entry name" value="MULTIDRUG RESISTANCE PROTEIN NORM-RELATED"/>
    <property type="match status" value="1"/>
</dbReference>
<evidence type="ECO:0000313" key="15">
    <source>
        <dbReference type="Proteomes" id="UP000003100"/>
    </source>
</evidence>
<feature type="transmembrane region" description="Helical" evidence="13">
    <location>
        <begin position="99"/>
        <end position="117"/>
    </location>
</feature>
<reference evidence="14 15" key="2">
    <citation type="submission" date="2009-02" db="EMBL/GenBank/DDBJ databases">
        <title>Draft genome sequence of Blautia hydrogenotrophica DSM 10507 (Ruminococcus hydrogenotrophicus DSM 10507).</title>
        <authorList>
            <person name="Sudarsanam P."/>
            <person name="Ley R."/>
            <person name="Guruge J."/>
            <person name="Turnbaugh P.J."/>
            <person name="Mahowald M."/>
            <person name="Liep D."/>
            <person name="Gordon J."/>
        </authorList>
    </citation>
    <scope>NUCLEOTIDE SEQUENCE [LARGE SCALE GENOMIC DNA]</scope>
    <source>
        <strain evidence="15">DSM 10507 / JCM 14656 / S5a33</strain>
    </source>
</reference>
<evidence type="ECO:0000256" key="7">
    <source>
        <dbReference type="ARBA" id="ARBA00022475"/>
    </source>
</evidence>
<dbReference type="EMBL" id="ACBZ01000191">
    <property type="protein sequence ID" value="EEG47501.1"/>
    <property type="molecule type" value="Genomic_DNA"/>
</dbReference>
<dbReference type="GO" id="GO:0015297">
    <property type="term" value="F:antiporter activity"/>
    <property type="evidence" value="ECO:0007669"/>
    <property type="project" value="UniProtKB-KW"/>
</dbReference>
<dbReference type="Proteomes" id="UP000003100">
    <property type="component" value="Unassembled WGS sequence"/>
</dbReference>
<feature type="transmembrane region" description="Helical" evidence="13">
    <location>
        <begin position="137"/>
        <end position="161"/>
    </location>
</feature>
<comment type="subcellular location">
    <subcellularLocation>
        <location evidence="2">Cell membrane</location>
        <topology evidence="2">Multi-pass membrane protein</topology>
    </subcellularLocation>
</comment>
<evidence type="ECO:0000256" key="10">
    <source>
        <dbReference type="ARBA" id="ARBA00023065"/>
    </source>
</evidence>
<feature type="transmembrane region" description="Helical" evidence="13">
    <location>
        <begin position="20"/>
        <end position="45"/>
    </location>
</feature>
<evidence type="ECO:0000256" key="6">
    <source>
        <dbReference type="ARBA" id="ARBA00022449"/>
    </source>
</evidence>
<evidence type="ECO:0000256" key="3">
    <source>
        <dbReference type="ARBA" id="ARBA00010199"/>
    </source>
</evidence>
<dbReference type="GeneID" id="86823388"/>
<evidence type="ECO:0000256" key="5">
    <source>
        <dbReference type="ARBA" id="ARBA00022448"/>
    </source>
</evidence>
<evidence type="ECO:0000256" key="12">
    <source>
        <dbReference type="ARBA" id="ARBA00031636"/>
    </source>
</evidence>
<dbReference type="InterPro" id="IPR002528">
    <property type="entry name" value="MATE_fam"/>
</dbReference>
<keyword evidence="7" id="KW-1003">Cell membrane</keyword>
<dbReference type="HOGENOM" id="CLU_012893_5_3_9"/>
<feature type="transmembrane region" description="Helical" evidence="13">
    <location>
        <begin position="418"/>
        <end position="440"/>
    </location>
</feature>
<dbReference type="PANTHER" id="PTHR43298:SF2">
    <property type="entry name" value="FMN_FAD EXPORTER YEEO-RELATED"/>
    <property type="match status" value="1"/>
</dbReference>
<keyword evidence="8 13" id="KW-0812">Transmembrane</keyword>
<dbReference type="GO" id="GO:0006811">
    <property type="term" value="P:monoatomic ion transport"/>
    <property type="evidence" value="ECO:0007669"/>
    <property type="project" value="UniProtKB-KW"/>
</dbReference>
<comment type="function">
    <text evidence="1">Multidrug efflux pump.</text>
</comment>
<evidence type="ECO:0000256" key="13">
    <source>
        <dbReference type="SAM" id="Phobius"/>
    </source>
</evidence>
<dbReference type="GO" id="GO:0042910">
    <property type="term" value="F:xenobiotic transmembrane transporter activity"/>
    <property type="evidence" value="ECO:0007669"/>
    <property type="project" value="InterPro"/>
</dbReference>
<feature type="transmembrane region" description="Helical" evidence="13">
    <location>
        <begin position="362"/>
        <end position="380"/>
    </location>
</feature>
<comment type="caution">
    <text evidence="14">The sequence shown here is derived from an EMBL/GenBank/DDBJ whole genome shotgun (WGS) entry which is preliminary data.</text>
</comment>
<reference evidence="14 15" key="1">
    <citation type="submission" date="2009-01" db="EMBL/GenBank/DDBJ databases">
        <authorList>
            <person name="Fulton L."/>
            <person name="Clifton S."/>
            <person name="Fulton B."/>
            <person name="Xu J."/>
            <person name="Minx P."/>
            <person name="Pepin K.H."/>
            <person name="Johnson M."/>
            <person name="Bhonagiri V."/>
            <person name="Nash W.E."/>
            <person name="Mardis E.R."/>
            <person name="Wilson R.K."/>
        </authorList>
    </citation>
    <scope>NUCLEOTIDE SEQUENCE [LARGE SCALE GENOMIC DNA]</scope>
    <source>
        <strain evidence="15">DSM 10507 / JCM 14656 / S5a33</strain>
    </source>
</reference>
<feature type="transmembrane region" description="Helical" evidence="13">
    <location>
        <begin position="325"/>
        <end position="346"/>
    </location>
</feature>
<dbReference type="Pfam" id="PF01554">
    <property type="entry name" value="MatE"/>
    <property type="match status" value="2"/>
</dbReference>
<evidence type="ECO:0000256" key="1">
    <source>
        <dbReference type="ARBA" id="ARBA00003408"/>
    </source>
</evidence>
<sequence>MGKKQNVDRSQYLFDNHALFALILPLVIEQMLAVLVGMADSIMIANVGESAVSGVSLVDSVMLLLINAFSALATGGAVVTGQYLGQRNTQKAQEAAQQLIWFLAFLAIGVMALMYLAKGFILHTVFGQITAEVRSYAEVYLLIVAASIPFVALYNAGAAIFRVMGNSKVSMQVSIVMNIINVVGNAILIYGFHRGSEGVAIPTLVSRMVAAIMILWLLGNKDLTVSVPRTIHYHFDKNLIKKILYIGIPNGLENSMFQLGKIMVLSLVATFGTYAIAANAVSNVVASVQILPGMAMSLAITTVISRCIGANAYDQAQYYTKKLHMISYLCMWVLIGITVLALPLILKVYNLSDITASETRRILLFHGVSASLIWPVAFNLPSVFRAAGDVKFSMVTSIISMWICRIVFSYILGKYMGFGVFGVWMAMILDWIVRAICFIIRYRSGKWKGKSLV</sequence>
<accession>C0CRV5</accession>
<dbReference type="InterPro" id="IPR050222">
    <property type="entry name" value="MATE_MdtK"/>
</dbReference>
<dbReference type="PATRIC" id="fig|476272.21.peg.300"/>
<keyword evidence="5" id="KW-0813">Transport</keyword>
<gene>
    <name evidence="14" type="ORF">RUMHYD_03621</name>
</gene>
<name>C0CRV5_BLAHS</name>
<dbReference type="NCBIfam" id="TIGR00797">
    <property type="entry name" value="matE"/>
    <property type="match status" value="1"/>
</dbReference>
<dbReference type="eggNOG" id="COG0534">
    <property type="taxonomic scope" value="Bacteria"/>
</dbReference>
<evidence type="ECO:0000313" key="14">
    <source>
        <dbReference type="EMBL" id="EEG47501.1"/>
    </source>
</evidence>
<evidence type="ECO:0000256" key="11">
    <source>
        <dbReference type="ARBA" id="ARBA00023136"/>
    </source>
</evidence>
<feature type="transmembrane region" description="Helical" evidence="13">
    <location>
        <begin position="262"/>
        <end position="281"/>
    </location>
</feature>
<dbReference type="InterPro" id="IPR048279">
    <property type="entry name" value="MdtK-like"/>
</dbReference>
<protein>
    <recommendedName>
        <fullName evidence="4">Probable multidrug resistance protein NorM</fullName>
    </recommendedName>
    <alternativeName>
        <fullName evidence="12">Multidrug-efflux transporter</fullName>
    </alternativeName>
</protein>
<feature type="transmembrane region" description="Helical" evidence="13">
    <location>
        <begin position="199"/>
        <end position="219"/>
    </location>
</feature>
<evidence type="ECO:0000256" key="2">
    <source>
        <dbReference type="ARBA" id="ARBA00004651"/>
    </source>
</evidence>
<dbReference type="AlphaFoldDB" id="C0CRV5"/>
<proteinExistence type="inferred from homology"/>
<dbReference type="CDD" id="cd13137">
    <property type="entry name" value="MATE_NorM_like"/>
    <property type="match status" value="1"/>
</dbReference>
<evidence type="ECO:0000256" key="8">
    <source>
        <dbReference type="ARBA" id="ARBA00022692"/>
    </source>
</evidence>
<organism evidence="14 15">
    <name type="scientific">Blautia hydrogenotrophica (strain DSM 10507 / JCM 14656 / S5a33)</name>
    <name type="common">Ruminococcus hydrogenotrophicus</name>
    <dbReference type="NCBI Taxonomy" id="476272"/>
    <lineage>
        <taxon>Bacteria</taxon>
        <taxon>Bacillati</taxon>
        <taxon>Bacillota</taxon>
        <taxon>Clostridia</taxon>
        <taxon>Lachnospirales</taxon>
        <taxon>Lachnospiraceae</taxon>
        <taxon>Blautia</taxon>
    </lineage>
</organism>
<feature type="transmembrane region" description="Helical" evidence="13">
    <location>
        <begin position="173"/>
        <end position="193"/>
    </location>
</feature>
<evidence type="ECO:0000256" key="9">
    <source>
        <dbReference type="ARBA" id="ARBA00022989"/>
    </source>
</evidence>
<dbReference type="PIRSF" id="PIRSF006603">
    <property type="entry name" value="DinF"/>
    <property type="match status" value="1"/>
</dbReference>
<feature type="transmembrane region" description="Helical" evidence="13">
    <location>
        <begin position="392"/>
        <end position="412"/>
    </location>
</feature>
<feature type="transmembrane region" description="Helical" evidence="13">
    <location>
        <begin position="57"/>
        <end position="79"/>
    </location>
</feature>
<keyword evidence="6" id="KW-0050">Antiport</keyword>
<feature type="transmembrane region" description="Helical" evidence="13">
    <location>
        <begin position="293"/>
        <end position="313"/>
    </location>
</feature>